<accession>A0ABS6HD80</accession>
<reference evidence="2 3" key="1">
    <citation type="submission" date="2021-01" db="EMBL/GenBank/DDBJ databases">
        <title>Roseomonas sp. nov, a bacterium isolated from an oil production mixture in Yumen Oilfield.</title>
        <authorList>
            <person name="Wu D."/>
        </authorList>
    </citation>
    <scope>NUCLEOTIDE SEQUENCE [LARGE SCALE GENOMIC DNA]</scope>
    <source>
        <strain evidence="2 3">ROY-5-3</strain>
    </source>
</reference>
<dbReference type="EMBL" id="JAERQM010000004">
    <property type="protein sequence ID" value="MBU8545275.1"/>
    <property type="molecule type" value="Genomic_DNA"/>
</dbReference>
<dbReference type="Pfam" id="PF00565">
    <property type="entry name" value="SNase"/>
    <property type="match status" value="1"/>
</dbReference>
<dbReference type="Proteomes" id="UP000689967">
    <property type="component" value="Unassembled WGS sequence"/>
</dbReference>
<name>A0ABS6HD80_9PROT</name>
<dbReference type="RefSeq" id="WP_216877150.1">
    <property type="nucleotide sequence ID" value="NZ_JAERQM010000004.1"/>
</dbReference>
<evidence type="ECO:0000313" key="2">
    <source>
        <dbReference type="EMBL" id="MBU8545275.1"/>
    </source>
</evidence>
<dbReference type="PANTHER" id="PTHR12302">
    <property type="entry name" value="EBNA2 BINDING PROTEIN P100"/>
    <property type="match status" value="1"/>
</dbReference>
<dbReference type="PROSITE" id="PS50830">
    <property type="entry name" value="TNASE_3"/>
    <property type="match status" value="1"/>
</dbReference>
<evidence type="ECO:0000259" key="1">
    <source>
        <dbReference type="PROSITE" id="PS50830"/>
    </source>
</evidence>
<feature type="domain" description="TNase-like" evidence="1">
    <location>
        <begin position="60"/>
        <end position="176"/>
    </location>
</feature>
<dbReference type="PANTHER" id="PTHR12302:SF26">
    <property type="entry name" value="BLR1266 PROTEIN"/>
    <property type="match status" value="1"/>
</dbReference>
<dbReference type="InterPro" id="IPR016071">
    <property type="entry name" value="Staphylococal_nuclease_OB-fold"/>
</dbReference>
<protein>
    <submittedName>
        <fullName evidence="2">Thermonuclease family protein</fullName>
    </submittedName>
</protein>
<proteinExistence type="predicted"/>
<sequence>MFRRRRIFRPAPTPRRWRAPFVALIAALIVGALSGIGLPPDLMGSAPREQDWSALAAEVRVVDGDTLRLGDRTLRLSGIDAPERGQTCSDGQGNAFDCGAAAAEALSRLVNGRSVLCRVHGRDRYGRGLGRCSAAGVELNAGLVGAGWALAYGEDETAMLLVEATARLSGRGLWAGDFTRPDAWRRRN</sequence>
<evidence type="ECO:0000313" key="3">
    <source>
        <dbReference type="Proteomes" id="UP000689967"/>
    </source>
</evidence>
<gene>
    <name evidence="2" type="ORF">JJQ90_16250</name>
</gene>
<keyword evidence="3" id="KW-1185">Reference proteome</keyword>
<comment type="caution">
    <text evidence="2">The sequence shown here is derived from an EMBL/GenBank/DDBJ whole genome shotgun (WGS) entry which is preliminary data.</text>
</comment>
<dbReference type="SMART" id="SM00318">
    <property type="entry name" value="SNc"/>
    <property type="match status" value="1"/>
</dbReference>
<organism evidence="2 3">
    <name type="scientific">Falsiroseomonas oleicola</name>
    <dbReference type="NCBI Taxonomy" id="2801474"/>
    <lineage>
        <taxon>Bacteria</taxon>
        <taxon>Pseudomonadati</taxon>
        <taxon>Pseudomonadota</taxon>
        <taxon>Alphaproteobacteria</taxon>
        <taxon>Acetobacterales</taxon>
        <taxon>Roseomonadaceae</taxon>
        <taxon>Falsiroseomonas</taxon>
    </lineage>
</organism>